<sequence>MGVAQTGHAGHLTGMTFQFAYQFTPDVLQSGLRDLDAVVLTVPLKSDDGDLIAAGTKGTIVSVHGDGESYVVEFAEPLGALVTAEPHEVRAVKAPDA</sequence>
<dbReference type="Pfam" id="PF16277">
    <property type="entry name" value="DUF4926"/>
    <property type="match status" value="1"/>
</dbReference>
<name>A0A1I2WVF9_9HYPH</name>
<dbReference type="AlphaFoldDB" id="A0A1I2WVF9"/>
<gene>
    <name evidence="1" type="ORF">SAMN05192565_12719</name>
</gene>
<evidence type="ECO:0008006" key="3">
    <source>
        <dbReference type="Google" id="ProtNLM"/>
    </source>
</evidence>
<dbReference type="STRING" id="582675.SAMN05192565_12719"/>
<accession>A0A1I2WVF9</accession>
<dbReference type="InterPro" id="IPR032568">
    <property type="entry name" value="DUF4926"/>
</dbReference>
<reference evidence="2" key="1">
    <citation type="submission" date="2016-10" db="EMBL/GenBank/DDBJ databases">
        <authorList>
            <person name="Varghese N."/>
            <person name="Submissions S."/>
        </authorList>
    </citation>
    <scope>NUCLEOTIDE SEQUENCE [LARGE SCALE GENOMIC DNA]</scope>
    <source>
        <strain evidence="2">Gh-105</strain>
    </source>
</reference>
<organism evidence="1 2">
    <name type="scientific">Methylobacterium gossipiicola</name>
    <dbReference type="NCBI Taxonomy" id="582675"/>
    <lineage>
        <taxon>Bacteria</taxon>
        <taxon>Pseudomonadati</taxon>
        <taxon>Pseudomonadota</taxon>
        <taxon>Alphaproteobacteria</taxon>
        <taxon>Hyphomicrobiales</taxon>
        <taxon>Methylobacteriaceae</taxon>
        <taxon>Methylobacterium</taxon>
    </lineage>
</organism>
<evidence type="ECO:0000313" key="1">
    <source>
        <dbReference type="EMBL" id="SFH04579.1"/>
    </source>
</evidence>
<keyword evidence="2" id="KW-1185">Reference proteome</keyword>
<protein>
    <recommendedName>
        <fullName evidence="3">DUF4926 domain-containing protein</fullName>
    </recommendedName>
</protein>
<proteinExistence type="predicted"/>
<dbReference type="Proteomes" id="UP000199229">
    <property type="component" value="Unassembled WGS sequence"/>
</dbReference>
<evidence type="ECO:0000313" key="2">
    <source>
        <dbReference type="Proteomes" id="UP000199229"/>
    </source>
</evidence>
<dbReference type="EMBL" id="FOPM01000027">
    <property type="protein sequence ID" value="SFH04579.1"/>
    <property type="molecule type" value="Genomic_DNA"/>
</dbReference>